<keyword evidence="2" id="KW-1185">Reference proteome</keyword>
<reference evidence="2" key="1">
    <citation type="submission" date="2017-09" db="EMBL/GenBank/DDBJ databases">
        <authorList>
            <person name="Varghese N."/>
            <person name="Submissions S."/>
        </authorList>
    </citation>
    <scope>NUCLEOTIDE SEQUENCE [LARGE SCALE GENOMIC DNA]</scope>
    <source>
        <strain evidence="2">DSM 25885</strain>
    </source>
</reference>
<organism evidence="1 2">
    <name type="scientific">Flagellimonas pacifica</name>
    <dbReference type="NCBI Taxonomy" id="1247520"/>
    <lineage>
        <taxon>Bacteria</taxon>
        <taxon>Pseudomonadati</taxon>
        <taxon>Bacteroidota</taxon>
        <taxon>Flavobacteriia</taxon>
        <taxon>Flavobacteriales</taxon>
        <taxon>Flavobacteriaceae</taxon>
        <taxon>Flagellimonas</taxon>
    </lineage>
</organism>
<dbReference type="OrthoDB" id="9781616at2"/>
<dbReference type="PANTHER" id="PTHR36454">
    <property type="entry name" value="LMO2823 PROTEIN"/>
    <property type="match status" value="1"/>
</dbReference>
<gene>
    <name evidence="1" type="ORF">SAMN06265377_2508</name>
</gene>
<dbReference type="Proteomes" id="UP000219048">
    <property type="component" value="Unassembled WGS sequence"/>
</dbReference>
<evidence type="ECO:0000313" key="2">
    <source>
        <dbReference type="Proteomes" id="UP000219048"/>
    </source>
</evidence>
<dbReference type="RefSeq" id="WP_097046119.1">
    <property type="nucleotide sequence ID" value="NZ_OBEH01000003.1"/>
</dbReference>
<dbReference type="PIRSF" id="PIRSF033563">
    <property type="entry name" value="UCP033563"/>
    <property type="match status" value="1"/>
</dbReference>
<dbReference type="EMBL" id="OBEH01000003">
    <property type="protein sequence ID" value="SNZ00683.1"/>
    <property type="molecule type" value="Genomic_DNA"/>
</dbReference>
<dbReference type="AlphaFoldDB" id="A0A285MVG6"/>
<accession>A0A285MVG6</accession>
<sequence>MALIKPFKAIRPAPDKAAFVASRSYEEYSKDELKSVLKYNPFSFLHIINPGFKFHKNIAGKERFKLVHNRYLEFLEDNILQKDEQDSFYLYEISKDNLTTLGFFCACSVLDYQNNVIKKHEDTIQRREKLFADYLNTVGFNAEPVLMTYSDDDTVGEILKQEAAKRPDHDFTTPDKVGHRLWKVRDSKIIERLQRAFVKTEVLYIADGHHRSASSSLLSEKKKSKNASHTGNEAYNYFMAYLIPESKIKIYEFNRMVKDLNGYSKEEFLIQLDTYFRIEKKEDGLYKPSQKHHFSMYLDGGFYSLYLRKKVYTFSDALSELDTQILYKTILEPILGISDLRNDKRIAYGYGKHNVIKMKDSVDKGEFAVGFSLVPININEIKAIADAGLVMPPKSTYIEPKLRSGLTIYEF</sequence>
<proteinExistence type="predicted"/>
<name>A0A285MVG6_9FLAO</name>
<dbReference type="Pfam" id="PF06245">
    <property type="entry name" value="DUF1015"/>
    <property type="match status" value="1"/>
</dbReference>
<dbReference type="PANTHER" id="PTHR36454:SF1">
    <property type="entry name" value="DUF1015 DOMAIN-CONTAINING PROTEIN"/>
    <property type="match status" value="1"/>
</dbReference>
<protein>
    <submittedName>
        <fullName evidence="1">Uncharacterized conserved protein, DUF1015 family</fullName>
    </submittedName>
</protein>
<dbReference type="InterPro" id="IPR008323">
    <property type="entry name" value="UCP033563"/>
</dbReference>
<evidence type="ECO:0000313" key="1">
    <source>
        <dbReference type="EMBL" id="SNZ00683.1"/>
    </source>
</evidence>